<accession>A0ABV5P3N2</accession>
<dbReference type="EMBL" id="JBHMCF010000061">
    <property type="protein sequence ID" value="MFB9477184.1"/>
    <property type="molecule type" value="Genomic_DNA"/>
</dbReference>
<keyword evidence="5" id="KW-0046">Antibiotic resistance</keyword>
<dbReference type="InterPro" id="IPR000412">
    <property type="entry name" value="ABC_2_transport"/>
</dbReference>
<keyword evidence="3 6" id="KW-1133">Transmembrane helix</keyword>
<dbReference type="PANTHER" id="PTHR43229:SF2">
    <property type="entry name" value="NODULATION PROTEIN J"/>
    <property type="match status" value="1"/>
</dbReference>
<comment type="subcellular location">
    <subcellularLocation>
        <location evidence="6">Cell membrane</location>
        <topology evidence="6">Multi-pass membrane protein</topology>
    </subcellularLocation>
    <subcellularLocation>
        <location evidence="1">Membrane</location>
        <topology evidence="1">Multi-pass membrane protein</topology>
    </subcellularLocation>
</comment>
<dbReference type="InterPro" id="IPR051784">
    <property type="entry name" value="Nod_factor_ABC_transporter"/>
</dbReference>
<keyword evidence="6" id="KW-0813">Transport</keyword>
<dbReference type="PANTHER" id="PTHR43229">
    <property type="entry name" value="NODULATION PROTEIN J"/>
    <property type="match status" value="1"/>
</dbReference>
<dbReference type="Proteomes" id="UP001589568">
    <property type="component" value="Unassembled WGS sequence"/>
</dbReference>
<comment type="similarity">
    <text evidence="6">Belongs to the ABC-2 integral membrane protein family.</text>
</comment>
<feature type="transmembrane region" description="Helical" evidence="6">
    <location>
        <begin position="262"/>
        <end position="284"/>
    </location>
</feature>
<evidence type="ECO:0000313" key="8">
    <source>
        <dbReference type="EMBL" id="MFB9477184.1"/>
    </source>
</evidence>
<dbReference type="InterPro" id="IPR047817">
    <property type="entry name" value="ABC2_TM_bact-type"/>
</dbReference>
<evidence type="ECO:0000313" key="9">
    <source>
        <dbReference type="Proteomes" id="UP001589568"/>
    </source>
</evidence>
<dbReference type="InterPro" id="IPR013525">
    <property type="entry name" value="ABC2_TM"/>
</dbReference>
<evidence type="ECO:0000256" key="2">
    <source>
        <dbReference type="ARBA" id="ARBA00022692"/>
    </source>
</evidence>
<reference evidence="8 9" key="1">
    <citation type="submission" date="2024-09" db="EMBL/GenBank/DDBJ databases">
        <authorList>
            <person name="Sun Q."/>
            <person name="Mori K."/>
        </authorList>
    </citation>
    <scope>NUCLEOTIDE SEQUENCE [LARGE SCALE GENOMIC DNA]</scope>
    <source>
        <strain evidence="8 9">JCM 3324</strain>
    </source>
</reference>
<keyword evidence="4 6" id="KW-0472">Membrane</keyword>
<dbReference type="PROSITE" id="PS51012">
    <property type="entry name" value="ABC_TM2"/>
    <property type="match status" value="1"/>
</dbReference>
<feature type="transmembrane region" description="Helical" evidence="6">
    <location>
        <begin position="136"/>
        <end position="165"/>
    </location>
</feature>
<dbReference type="Pfam" id="PF01061">
    <property type="entry name" value="ABC2_membrane"/>
    <property type="match status" value="1"/>
</dbReference>
<keyword evidence="9" id="KW-1185">Reference proteome</keyword>
<feature type="transmembrane region" description="Helical" evidence="6">
    <location>
        <begin position="171"/>
        <end position="193"/>
    </location>
</feature>
<evidence type="ECO:0000256" key="4">
    <source>
        <dbReference type="ARBA" id="ARBA00023136"/>
    </source>
</evidence>
<feature type="transmembrane region" description="Helical" evidence="6">
    <location>
        <begin position="62"/>
        <end position="85"/>
    </location>
</feature>
<comment type="caution">
    <text evidence="8">The sequence shown here is derived from an EMBL/GenBank/DDBJ whole genome shotgun (WGS) entry which is preliminary data.</text>
</comment>
<feature type="transmembrane region" description="Helical" evidence="6">
    <location>
        <begin position="205"/>
        <end position="224"/>
    </location>
</feature>
<proteinExistence type="inferred from homology"/>
<keyword evidence="2 6" id="KW-0812">Transmembrane</keyword>
<feature type="domain" description="ABC transmembrane type-2" evidence="7">
    <location>
        <begin position="60"/>
        <end position="287"/>
    </location>
</feature>
<dbReference type="PIRSF" id="PIRSF006648">
    <property type="entry name" value="DrrB"/>
    <property type="match status" value="1"/>
</dbReference>
<keyword evidence="6" id="KW-1003">Cell membrane</keyword>
<evidence type="ECO:0000256" key="1">
    <source>
        <dbReference type="ARBA" id="ARBA00004141"/>
    </source>
</evidence>
<dbReference type="RefSeq" id="WP_379485320.1">
    <property type="nucleotide sequence ID" value="NZ_JBHMCF010000061.1"/>
</dbReference>
<organism evidence="8 9">
    <name type="scientific">Nonomuraea salmonea</name>
    <dbReference type="NCBI Taxonomy" id="46181"/>
    <lineage>
        <taxon>Bacteria</taxon>
        <taxon>Bacillati</taxon>
        <taxon>Actinomycetota</taxon>
        <taxon>Actinomycetes</taxon>
        <taxon>Streptosporangiales</taxon>
        <taxon>Streptosporangiaceae</taxon>
        <taxon>Nonomuraea</taxon>
    </lineage>
</organism>
<feature type="transmembrane region" description="Helical" evidence="6">
    <location>
        <begin position="91"/>
        <end position="115"/>
    </location>
</feature>
<sequence>MGGGRLRSSAGRGMSAAGQDARLVAAVVRDAPPPGAGAGPVAATLTFTWRALLKIRHVPEQLLDATLFPILFTLLFTYVFGGAMVGSPEAYLAYALPGILAQTVVFMTMYTAVTVNTDIGRGAFDRFRAQPIWRPAPLVGALLGDTLRYGLAAALVLGVAAAIGYRPPGGLAGVAGAVALLLAFCFALSWLWLIAGLTVRTPAAVMGASTLILFPLTFVSSAFAPPDTMPGWLRGFVAVNPVTRLVEAARGLLDGAPDLGRIAFVLAVSGVLTLALAPVALALYRRA</sequence>
<evidence type="ECO:0000256" key="6">
    <source>
        <dbReference type="RuleBase" id="RU361157"/>
    </source>
</evidence>
<evidence type="ECO:0000256" key="5">
    <source>
        <dbReference type="ARBA" id="ARBA00023251"/>
    </source>
</evidence>
<gene>
    <name evidence="8" type="ORF">ACFFR3_47480</name>
</gene>
<protein>
    <recommendedName>
        <fullName evidence="6">Transport permease protein</fullName>
    </recommendedName>
</protein>
<evidence type="ECO:0000256" key="3">
    <source>
        <dbReference type="ARBA" id="ARBA00022989"/>
    </source>
</evidence>
<evidence type="ECO:0000259" key="7">
    <source>
        <dbReference type="PROSITE" id="PS51012"/>
    </source>
</evidence>
<name>A0ABV5P3N2_9ACTN</name>